<feature type="domain" description="DUF4158" evidence="1">
    <location>
        <begin position="16"/>
        <end position="183"/>
    </location>
</feature>
<keyword evidence="3" id="KW-1185">Reference proteome</keyword>
<evidence type="ECO:0000313" key="3">
    <source>
        <dbReference type="Proteomes" id="UP000253094"/>
    </source>
</evidence>
<dbReference type="Proteomes" id="UP000253094">
    <property type="component" value="Unassembled WGS sequence"/>
</dbReference>
<dbReference type="EMBL" id="QOIL01000013">
    <property type="protein sequence ID" value="RCG28685.1"/>
    <property type="molecule type" value="Genomic_DNA"/>
</dbReference>
<organism evidence="2 3">
    <name type="scientific">Sphaerisporangium album</name>
    <dbReference type="NCBI Taxonomy" id="509200"/>
    <lineage>
        <taxon>Bacteria</taxon>
        <taxon>Bacillati</taxon>
        <taxon>Actinomycetota</taxon>
        <taxon>Actinomycetes</taxon>
        <taxon>Streptosporangiales</taxon>
        <taxon>Streptosporangiaceae</taxon>
        <taxon>Sphaerisporangium</taxon>
    </lineage>
</organism>
<evidence type="ECO:0000313" key="2">
    <source>
        <dbReference type="EMBL" id="RCG28685.1"/>
    </source>
</evidence>
<dbReference type="AlphaFoldDB" id="A0A367FG93"/>
<reference evidence="2 3" key="1">
    <citation type="submission" date="2018-06" db="EMBL/GenBank/DDBJ databases">
        <title>Sphaerisporangium craniellae sp. nov., isolated from a marine sponge in the South China Sea.</title>
        <authorList>
            <person name="Li L."/>
        </authorList>
    </citation>
    <scope>NUCLEOTIDE SEQUENCE [LARGE SCALE GENOMIC DNA]</scope>
    <source>
        <strain evidence="2 3">CCTCC AA 208026</strain>
    </source>
</reference>
<protein>
    <submittedName>
        <fullName evidence="2">DUF4158 domain-containing protein</fullName>
    </submittedName>
</protein>
<accession>A0A367FG93</accession>
<sequence length="244" mass="27692">MPWSSVLACLLMPVDFLSDEQVARYLRFRPEVSVAELEQFFRLDAKALEALASKRRPATKLGWAVQWGTVRMLGAFLAEDPLDVPGQVLEFVAEQLGIDPVCAPEYLIWPKTAYEHAWEIRDLMELSEFSKREQEVRDYLAARVWSTIEGPRALFDRAVVHMLREGILLPAGITTLTRLISEVRRAEHARLYRTLAERAAPEPRGRLWWRAMRQEVATQSISMSKVPGQAGTFTKIRAGGSLGK</sequence>
<dbReference type="Pfam" id="PF13700">
    <property type="entry name" value="DUF4158"/>
    <property type="match status" value="1"/>
</dbReference>
<name>A0A367FG93_9ACTN</name>
<evidence type="ECO:0000259" key="1">
    <source>
        <dbReference type="Pfam" id="PF13700"/>
    </source>
</evidence>
<dbReference type="InterPro" id="IPR025296">
    <property type="entry name" value="DUF4158"/>
</dbReference>
<comment type="caution">
    <text evidence="2">The sequence shown here is derived from an EMBL/GenBank/DDBJ whole genome shotgun (WGS) entry which is preliminary data.</text>
</comment>
<proteinExistence type="predicted"/>
<gene>
    <name evidence="2" type="ORF">DQ384_23405</name>
</gene>